<evidence type="ECO:0000313" key="4">
    <source>
        <dbReference type="EMBL" id="KAL3831440.1"/>
    </source>
</evidence>
<reference evidence="4 5" key="1">
    <citation type="submission" date="2024-11" db="EMBL/GenBank/DDBJ databases">
        <title>Chromosome-level genome assembly of the freshwater bivalve Anodonta woodiana.</title>
        <authorList>
            <person name="Chen X."/>
        </authorList>
    </citation>
    <scope>NUCLEOTIDE SEQUENCE [LARGE SCALE GENOMIC DNA]</scope>
    <source>
        <strain evidence="4">MN2024</strain>
        <tissue evidence="4">Gills</tissue>
    </source>
</reference>
<evidence type="ECO:0000259" key="3">
    <source>
        <dbReference type="PROSITE" id="PS50237"/>
    </source>
</evidence>
<dbReference type="Pfam" id="PF00632">
    <property type="entry name" value="HECT"/>
    <property type="match status" value="1"/>
</dbReference>
<name>A0ABD3T3F9_SINWO</name>
<dbReference type="PROSITE" id="PS50237">
    <property type="entry name" value="HECT"/>
    <property type="match status" value="1"/>
</dbReference>
<dbReference type="InterPro" id="IPR035983">
    <property type="entry name" value="Hect_E3_ubiquitin_ligase"/>
</dbReference>
<dbReference type="AlphaFoldDB" id="A0ABD3T3F9"/>
<proteinExistence type="predicted"/>
<evidence type="ECO:0000256" key="1">
    <source>
        <dbReference type="ARBA" id="ARBA00022786"/>
    </source>
</evidence>
<organism evidence="4 5">
    <name type="scientific">Sinanodonta woodiana</name>
    <name type="common">Chinese pond mussel</name>
    <name type="synonym">Anodonta woodiana</name>
    <dbReference type="NCBI Taxonomy" id="1069815"/>
    <lineage>
        <taxon>Eukaryota</taxon>
        <taxon>Metazoa</taxon>
        <taxon>Spiralia</taxon>
        <taxon>Lophotrochozoa</taxon>
        <taxon>Mollusca</taxon>
        <taxon>Bivalvia</taxon>
        <taxon>Autobranchia</taxon>
        <taxon>Heteroconchia</taxon>
        <taxon>Palaeoheterodonta</taxon>
        <taxon>Unionida</taxon>
        <taxon>Unionoidea</taxon>
        <taxon>Unionidae</taxon>
        <taxon>Unioninae</taxon>
        <taxon>Sinanodonta</taxon>
    </lineage>
</organism>
<feature type="active site" description="Glycyl thioester intermediate" evidence="2">
    <location>
        <position position="81"/>
    </location>
</feature>
<evidence type="ECO:0000256" key="2">
    <source>
        <dbReference type="PROSITE-ProRule" id="PRU00104"/>
    </source>
</evidence>
<dbReference type="Proteomes" id="UP001634394">
    <property type="component" value="Unassembled WGS sequence"/>
</dbReference>
<dbReference type="EMBL" id="JBJQND010000019">
    <property type="protein sequence ID" value="KAL3831440.1"/>
    <property type="molecule type" value="Genomic_DNA"/>
</dbReference>
<feature type="domain" description="HECT" evidence="3">
    <location>
        <begin position="45"/>
        <end position="113"/>
    </location>
</feature>
<protein>
    <recommendedName>
        <fullName evidence="3">HECT domain-containing protein</fullName>
    </recommendedName>
</protein>
<sequence length="113" mass="12820">MQGHSVETLSHALYDLELAPNNFWPNLLIDVSLRAGDSQITLEDILMFATGMKEQPYGQYPTIYFNHDSETGSKYPTSSSCFCCLYLPLHETFEEFKEAMDFGILHGSQFGQI</sequence>
<accession>A0ABD3T3F9</accession>
<dbReference type="SUPFAM" id="SSF56204">
    <property type="entry name" value="Hect, E3 ligase catalytic domain"/>
    <property type="match status" value="1"/>
</dbReference>
<comment type="caution">
    <text evidence="4">The sequence shown here is derived from an EMBL/GenBank/DDBJ whole genome shotgun (WGS) entry which is preliminary data.</text>
</comment>
<evidence type="ECO:0000313" key="5">
    <source>
        <dbReference type="Proteomes" id="UP001634394"/>
    </source>
</evidence>
<dbReference type="Gene3D" id="3.30.2410.10">
    <property type="entry name" value="Hect, E3 ligase catalytic domain"/>
    <property type="match status" value="1"/>
</dbReference>
<keyword evidence="1 2" id="KW-0833">Ubl conjugation pathway</keyword>
<gene>
    <name evidence="4" type="ORF">ACJMK2_023191</name>
</gene>
<dbReference type="InterPro" id="IPR000569">
    <property type="entry name" value="HECT_dom"/>
</dbReference>
<keyword evidence="5" id="KW-1185">Reference proteome</keyword>